<dbReference type="SUPFAM" id="SSF56801">
    <property type="entry name" value="Acetyl-CoA synthetase-like"/>
    <property type="match status" value="1"/>
</dbReference>
<dbReference type="InterPro" id="IPR042099">
    <property type="entry name" value="ANL_N_sf"/>
</dbReference>
<dbReference type="PANTHER" id="PTHR43201">
    <property type="entry name" value="ACYL-COA SYNTHETASE"/>
    <property type="match status" value="1"/>
</dbReference>
<evidence type="ECO:0000256" key="2">
    <source>
        <dbReference type="ARBA" id="ARBA00022598"/>
    </source>
</evidence>
<protein>
    <submittedName>
        <fullName evidence="5">AMP-dependent synthetase and ligase</fullName>
    </submittedName>
</protein>
<comment type="similarity">
    <text evidence="1">Belongs to the ATP-dependent AMP-binding enzyme family.</text>
</comment>
<dbReference type="PROSITE" id="PS00455">
    <property type="entry name" value="AMP_BINDING"/>
    <property type="match status" value="1"/>
</dbReference>
<evidence type="ECO:0000259" key="3">
    <source>
        <dbReference type="Pfam" id="PF00501"/>
    </source>
</evidence>
<dbReference type="InterPro" id="IPR025110">
    <property type="entry name" value="AMP-bd_C"/>
</dbReference>
<dbReference type="Pfam" id="PF13193">
    <property type="entry name" value="AMP-binding_C"/>
    <property type="match status" value="1"/>
</dbReference>
<dbReference type="InterPro" id="IPR020845">
    <property type="entry name" value="AMP-binding_CS"/>
</dbReference>
<evidence type="ECO:0000256" key="1">
    <source>
        <dbReference type="ARBA" id="ARBA00006432"/>
    </source>
</evidence>
<reference evidence="5 6" key="1">
    <citation type="submission" date="2009-05" db="EMBL/GenBank/DDBJ databases">
        <authorList>
            <person name="Setubal J.C."/>
            <person name="Boyle S."/>
            <person name="Crasta O.R."/>
            <person name="Gillespie J.J."/>
            <person name="Kenyon R.W."/>
            <person name="Lu J."/>
            <person name="Mane S."/>
            <person name="Nagrani S."/>
            <person name="Shallom J.M."/>
            <person name="Shallom S."/>
            <person name="Shukla M."/>
            <person name="Snyder E.E."/>
            <person name="Sobral B.W."/>
            <person name="Wattam A.R."/>
            <person name="Will R."/>
            <person name="Williams K."/>
            <person name="Yoo H."/>
            <person name="Munk C."/>
            <person name="Tapia R."/>
            <person name="Green L."/>
            <person name="Rogers Y."/>
            <person name="Detter J.C."/>
            <person name="Bruce D."/>
            <person name="Brettin T.S."/>
            <person name="Tsolis R."/>
        </authorList>
    </citation>
    <scope>NUCLEOTIDE SEQUENCE [LARGE SCALE GENOMIC DNA]</scope>
    <source>
        <strain evidence="5 6">LMG 3301</strain>
    </source>
</reference>
<comment type="caution">
    <text evidence="5">The sequence shown here is derived from an EMBL/GenBank/DDBJ whole genome shotgun (WGS) entry which is preliminary data.</text>
</comment>
<dbReference type="EMBL" id="ACQA01000002">
    <property type="protein sequence ID" value="EEQ94674.1"/>
    <property type="molecule type" value="Genomic_DNA"/>
</dbReference>
<accession>C4WL59</accession>
<dbReference type="Pfam" id="PF00501">
    <property type="entry name" value="AMP-binding"/>
    <property type="match status" value="1"/>
</dbReference>
<organism evidence="5 6">
    <name type="scientific">Brucella intermedia LMG 3301</name>
    <dbReference type="NCBI Taxonomy" id="641118"/>
    <lineage>
        <taxon>Bacteria</taxon>
        <taxon>Pseudomonadati</taxon>
        <taxon>Pseudomonadota</taxon>
        <taxon>Alphaproteobacteria</taxon>
        <taxon>Hyphomicrobiales</taxon>
        <taxon>Brucellaceae</taxon>
        <taxon>Brucella/Ochrobactrum group</taxon>
        <taxon>Brucella</taxon>
    </lineage>
</organism>
<feature type="domain" description="AMP-binding enzyme C-terminal" evidence="4">
    <location>
        <begin position="456"/>
        <end position="530"/>
    </location>
</feature>
<feature type="domain" description="AMP-dependent synthetase/ligase" evidence="3">
    <location>
        <begin position="45"/>
        <end position="405"/>
    </location>
</feature>
<gene>
    <name evidence="5" type="ORF">OINT_2001922</name>
</gene>
<proteinExistence type="inferred from homology"/>
<evidence type="ECO:0000259" key="4">
    <source>
        <dbReference type="Pfam" id="PF13193"/>
    </source>
</evidence>
<dbReference type="Gene3D" id="3.30.300.30">
    <property type="match status" value="1"/>
</dbReference>
<sequence length="556" mass="61937">MLHIPNRFATGLFWRFSCGRVGGIQNMTPDQRALDRSHSVLRYLLDRHAAERPAAPFVHFWPSTEWDYKTTRDRVRQRAATLQSHGVKRGHHVLCFMGNGPDLLTTWFAINYIGAVYVPINTAALGRSLEHILGDADAALMVAHADLVERLLDVAPGKLRKVLVVEGSASCAIAGVEILPLTDVETVSESELALDTPIEPWDTLAIMYTSGTTGNAKGVVTSYVQLYTMGPDAFECVDETDRCMICGPIFHCGSTLYVYAMLARGLSIGMMREFKTQHFWQAVRETNSTYCLLLGVMASFLLKQPVSPDDRNHPLRRAFITPFGEDGPLFAARFGVEAWTIYNMTEIASPLVAGPGISQKGIAGTPRPWYQLRIVDENDIELPDGTAGELVIRSDRPWALMKGYYNNPKATVEAMRNGWFHTGDSFRKDENGVYFFVDRLKDIIRRRGENISSFALEAEVLFHDSVKECAAIAVPSELSEDEVLIAVTPVEGHQINAGELLEFLTGRLPRFMVPRYVRILDSLPKTSSGKIQKHILRSQGITGDTIDRDFNAKRAS</sequence>
<dbReference type="PANTHER" id="PTHR43201:SF5">
    <property type="entry name" value="MEDIUM-CHAIN ACYL-COA LIGASE ACSF2, MITOCHONDRIAL"/>
    <property type="match status" value="1"/>
</dbReference>
<dbReference type="GO" id="GO:0031956">
    <property type="term" value="F:medium-chain fatty acid-CoA ligase activity"/>
    <property type="evidence" value="ECO:0007669"/>
    <property type="project" value="TreeGrafter"/>
</dbReference>
<dbReference type="HOGENOM" id="CLU_000022_59_0_5"/>
<dbReference type="Proteomes" id="UP000004386">
    <property type="component" value="Unassembled WGS sequence"/>
</dbReference>
<dbReference type="InterPro" id="IPR045851">
    <property type="entry name" value="AMP-bd_C_sf"/>
</dbReference>
<dbReference type="AlphaFoldDB" id="C4WL59"/>
<dbReference type="Gene3D" id="3.40.50.12780">
    <property type="entry name" value="N-terminal domain of ligase-like"/>
    <property type="match status" value="1"/>
</dbReference>
<evidence type="ECO:0000313" key="6">
    <source>
        <dbReference type="Proteomes" id="UP000004386"/>
    </source>
</evidence>
<name>C4WL59_9HYPH</name>
<evidence type="ECO:0000313" key="5">
    <source>
        <dbReference type="EMBL" id="EEQ94674.1"/>
    </source>
</evidence>
<dbReference type="GO" id="GO:0006631">
    <property type="term" value="P:fatty acid metabolic process"/>
    <property type="evidence" value="ECO:0007669"/>
    <property type="project" value="TreeGrafter"/>
</dbReference>
<dbReference type="InterPro" id="IPR000873">
    <property type="entry name" value="AMP-dep_synth/lig_dom"/>
</dbReference>
<keyword evidence="2 5" id="KW-0436">Ligase</keyword>